<name>G7YH22_CLOSI</name>
<feature type="non-terminal residue" evidence="1">
    <location>
        <position position="383"/>
    </location>
</feature>
<accession>G7YH22</accession>
<evidence type="ECO:0000313" key="1">
    <source>
        <dbReference type="EMBL" id="GAA52255.1"/>
    </source>
</evidence>
<sequence length="383" mass="43117">MFYYYENVKQNLNCGHTATLRRLKQLYEKQNTQIGCSASRSTKRFDSLPEITAVRIRCARAQVLHLVLIRQGYTKRVKSPKRSKTHVEGTQMTRLLKSGSLLHAHWHAISLLVHISNQSDFATEQPGPLTNQVVLQDNWCNRNSTNTIDPLVVQVSCRSAQTIKTYNPRTGQTGSSISANDDIEVFVSSVRTSFGFTNPDTLNRESFATHCEEVKFAERDRRDERIDNAWTLTASPTLPIPFDVLRYGLRLLAVHFSDFASGISGGLECNAHDVVGSSAKTCISVSVPQERHTTKATEHDTVNKPEIKVPAIHYKISEGDYWTVRKRCAKDFHRIIYNQTGVKHLPNREADLFGLFNIVDMLVWSGSTKDSSSAYSISGCRLP</sequence>
<dbReference type="AlphaFoldDB" id="G7YH22"/>
<reference evidence="1" key="1">
    <citation type="journal article" date="2011" name="Genome Biol.">
        <title>The draft genome of the carcinogenic human liver fluke Clonorchis sinensis.</title>
        <authorList>
            <person name="Wang X."/>
            <person name="Chen W."/>
            <person name="Huang Y."/>
            <person name="Sun J."/>
            <person name="Men J."/>
            <person name="Liu H."/>
            <person name="Luo F."/>
            <person name="Guo L."/>
            <person name="Lv X."/>
            <person name="Deng C."/>
            <person name="Zhou C."/>
            <person name="Fan Y."/>
            <person name="Li X."/>
            <person name="Huang L."/>
            <person name="Hu Y."/>
            <person name="Liang C."/>
            <person name="Hu X."/>
            <person name="Xu J."/>
            <person name="Yu X."/>
        </authorList>
    </citation>
    <scope>NUCLEOTIDE SEQUENCE [LARGE SCALE GENOMIC DNA]</scope>
    <source>
        <strain evidence="1">Henan</strain>
    </source>
</reference>
<dbReference type="EMBL" id="DF143263">
    <property type="protein sequence ID" value="GAA52255.1"/>
    <property type="molecule type" value="Genomic_DNA"/>
</dbReference>
<proteinExistence type="predicted"/>
<gene>
    <name evidence="1" type="ORF">CLF_107689</name>
</gene>
<organism evidence="1 2">
    <name type="scientific">Clonorchis sinensis</name>
    <name type="common">Chinese liver fluke</name>
    <dbReference type="NCBI Taxonomy" id="79923"/>
    <lineage>
        <taxon>Eukaryota</taxon>
        <taxon>Metazoa</taxon>
        <taxon>Spiralia</taxon>
        <taxon>Lophotrochozoa</taxon>
        <taxon>Platyhelminthes</taxon>
        <taxon>Trematoda</taxon>
        <taxon>Digenea</taxon>
        <taxon>Opisthorchiida</taxon>
        <taxon>Opisthorchiata</taxon>
        <taxon>Opisthorchiidae</taxon>
        <taxon>Clonorchis</taxon>
    </lineage>
</organism>
<reference key="2">
    <citation type="submission" date="2011-10" db="EMBL/GenBank/DDBJ databases">
        <title>The genome and transcriptome sequence of Clonorchis sinensis provide insights into the carcinogenic liver fluke.</title>
        <authorList>
            <person name="Wang X."/>
            <person name="Huang Y."/>
            <person name="Chen W."/>
            <person name="Liu H."/>
            <person name="Guo L."/>
            <person name="Chen Y."/>
            <person name="Luo F."/>
            <person name="Zhou W."/>
            <person name="Sun J."/>
            <person name="Mao Q."/>
            <person name="Liang P."/>
            <person name="Zhou C."/>
            <person name="Tian Y."/>
            <person name="Men J."/>
            <person name="Lv X."/>
            <person name="Huang L."/>
            <person name="Zhou J."/>
            <person name="Hu Y."/>
            <person name="Li R."/>
            <person name="Zhang F."/>
            <person name="Lei H."/>
            <person name="Li X."/>
            <person name="Hu X."/>
            <person name="Liang C."/>
            <person name="Xu J."/>
            <person name="Wu Z."/>
            <person name="Yu X."/>
        </authorList>
    </citation>
    <scope>NUCLEOTIDE SEQUENCE</scope>
    <source>
        <strain>Henan</strain>
    </source>
</reference>
<protein>
    <submittedName>
        <fullName evidence="1">Uncharacterized protein</fullName>
    </submittedName>
</protein>
<evidence type="ECO:0000313" key="2">
    <source>
        <dbReference type="Proteomes" id="UP000008909"/>
    </source>
</evidence>
<dbReference type="Proteomes" id="UP000008909">
    <property type="component" value="Unassembled WGS sequence"/>
</dbReference>
<keyword evidence="2" id="KW-1185">Reference proteome</keyword>